<feature type="transmembrane region" description="Helical" evidence="7">
    <location>
        <begin position="515"/>
        <end position="536"/>
    </location>
</feature>
<keyword evidence="10" id="KW-1185">Reference proteome</keyword>
<keyword evidence="3 7" id="KW-0812">Transmembrane</keyword>
<dbReference type="Pfam" id="PF02687">
    <property type="entry name" value="FtsX"/>
    <property type="match status" value="1"/>
</dbReference>
<dbReference type="Proteomes" id="UP000503447">
    <property type="component" value="Chromosome"/>
</dbReference>
<evidence type="ECO:0000256" key="1">
    <source>
        <dbReference type="ARBA" id="ARBA00004651"/>
    </source>
</evidence>
<proteinExistence type="inferred from homology"/>
<feature type="transmembrane region" description="Helical" evidence="7">
    <location>
        <begin position="64"/>
        <end position="87"/>
    </location>
</feature>
<evidence type="ECO:0000256" key="4">
    <source>
        <dbReference type="ARBA" id="ARBA00022989"/>
    </source>
</evidence>
<dbReference type="RefSeq" id="WP_171472399.1">
    <property type="nucleotide sequence ID" value="NZ_CP053452.2"/>
</dbReference>
<evidence type="ECO:0000256" key="7">
    <source>
        <dbReference type="SAM" id="Phobius"/>
    </source>
</evidence>
<dbReference type="PANTHER" id="PTHR30572:SF4">
    <property type="entry name" value="ABC TRANSPORTER PERMEASE YTRF"/>
    <property type="match status" value="1"/>
</dbReference>
<feature type="transmembrane region" description="Helical" evidence="7">
    <location>
        <begin position="24"/>
        <end position="52"/>
    </location>
</feature>
<evidence type="ECO:0000256" key="5">
    <source>
        <dbReference type="ARBA" id="ARBA00023136"/>
    </source>
</evidence>
<dbReference type="PANTHER" id="PTHR30572">
    <property type="entry name" value="MEMBRANE COMPONENT OF TRANSPORTER-RELATED"/>
    <property type="match status" value="1"/>
</dbReference>
<name>A0A6M5YU60_9BACT</name>
<reference evidence="10" key="1">
    <citation type="submission" date="2020-05" db="EMBL/GenBank/DDBJ databases">
        <title>Frigoriglobus tundricola gen. nov., sp. nov., a psychrotolerant cellulolytic planctomycete of the family Gemmataceae with two divergent copies of 16S rRNA gene.</title>
        <authorList>
            <person name="Kulichevskaya I.S."/>
            <person name="Ivanova A.A."/>
            <person name="Naumoff D.G."/>
            <person name="Beletsky A.V."/>
            <person name="Rijpstra W.I.C."/>
            <person name="Sinninghe Damste J.S."/>
            <person name="Mardanov A.V."/>
            <person name="Ravin N.V."/>
            <person name="Dedysh S.N."/>
        </authorList>
    </citation>
    <scope>NUCLEOTIDE SEQUENCE [LARGE SCALE GENOMIC DNA]</scope>
    <source>
        <strain evidence="10">PL17</strain>
    </source>
</reference>
<dbReference type="AlphaFoldDB" id="A0A6M5YU60"/>
<organism evidence="9 10">
    <name type="scientific">Frigoriglobus tundricola</name>
    <dbReference type="NCBI Taxonomy" id="2774151"/>
    <lineage>
        <taxon>Bacteria</taxon>
        <taxon>Pseudomonadati</taxon>
        <taxon>Planctomycetota</taxon>
        <taxon>Planctomycetia</taxon>
        <taxon>Gemmatales</taxon>
        <taxon>Gemmataceae</taxon>
        <taxon>Frigoriglobus</taxon>
    </lineage>
</organism>
<protein>
    <recommendedName>
        <fullName evidence="8">ABC3 transporter permease C-terminal domain-containing protein</fullName>
    </recommendedName>
</protein>
<dbReference type="EMBL" id="CP053452">
    <property type="protein sequence ID" value="QJW96900.1"/>
    <property type="molecule type" value="Genomic_DNA"/>
</dbReference>
<keyword evidence="2" id="KW-1003">Cell membrane</keyword>
<feature type="transmembrane region" description="Helical" evidence="7">
    <location>
        <begin position="150"/>
        <end position="172"/>
    </location>
</feature>
<evidence type="ECO:0000256" key="6">
    <source>
        <dbReference type="ARBA" id="ARBA00038076"/>
    </source>
</evidence>
<evidence type="ECO:0000313" key="10">
    <source>
        <dbReference type="Proteomes" id="UP000503447"/>
    </source>
</evidence>
<evidence type="ECO:0000256" key="3">
    <source>
        <dbReference type="ARBA" id="ARBA00022692"/>
    </source>
</evidence>
<keyword evidence="5 7" id="KW-0472">Membrane</keyword>
<feature type="domain" description="ABC3 transporter permease C-terminal" evidence="8">
    <location>
        <begin position="432"/>
        <end position="539"/>
    </location>
</feature>
<feature type="transmembrane region" description="Helical" evidence="7">
    <location>
        <begin position="468"/>
        <end position="495"/>
    </location>
</feature>
<feature type="transmembrane region" description="Helical" evidence="7">
    <location>
        <begin position="426"/>
        <end position="448"/>
    </location>
</feature>
<keyword evidence="4 7" id="KW-1133">Transmembrane helix</keyword>
<evidence type="ECO:0000313" key="9">
    <source>
        <dbReference type="EMBL" id="QJW96900.1"/>
    </source>
</evidence>
<comment type="similarity">
    <text evidence="6">Belongs to the ABC-4 integral membrane protein family.</text>
</comment>
<sequence length="550" mass="60132">MGFGMPPDMGGMGFDSSILQLAGYLFMGLVGLIFLAILLGIATLPSFFFTLWNLELAADETRAVTRWASIVGCGAAALACFELHPLVAAVPAPGAAFVGWLFKFTGYLLLTPAAVPALVAVAAPLLPMFPRKLLSLMFRGLRRSMLRTSLTYLALFVLTLVLCLIYAVLYMIGNATSEKEANFKAIVTHKTTIPSQMPAGYYTRFRDACLEDLPPEMRPVNGDKDIMSWSFVLGTTDKVNQRKENMVFLFALEPDKVMTMMDGLDDLTGEEKELLEQACAVMRANPRAIVMSKSRLKALNLQVGQKLKLSGINYANILFEFEIIGELPEGKYEGVSFMNKEYLIKQLEAYPRDTVNNQKGEAHPMMDKCINLIWVKLPTKEAFERLSQIVNDRSKFGTVPVKLETASSGIGTWLGAFKDIFWGIKYILVPAMIGIMSLVVANALSISVRERRTEMAVLKVLGFQPHHVLLVVLGEALLVGLLGGGMSALMAWGLLGSVKFQIMFFGAFFVPMNALVYGPALGMAVSFAGCIGPALAAKNVKVAQVFARVA</sequence>
<comment type="subcellular location">
    <subcellularLocation>
        <location evidence="1">Cell membrane</location>
        <topology evidence="1">Multi-pass membrane protein</topology>
    </subcellularLocation>
</comment>
<dbReference type="InterPro" id="IPR050250">
    <property type="entry name" value="Macrolide_Exporter_MacB"/>
</dbReference>
<dbReference type="GO" id="GO:0005886">
    <property type="term" value="C:plasma membrane"/>
    <property type="evidence" value="ECO:0007669"/>
    <property type="project" value="UniProtKB-SubCell"/>
</dbReference>
<accession>A0A6M5YU60</accession>
<evidence type="ECO:0000259" key="8">
    <source>
        <dbReference type="Pfam" id="PF02687"/>
    </source>
</evidence>
<gene>
    <name evidence="9" type="ORF">FTUN_4460</name>
</gene>
<evidence type="ECO:0000256" key="2">
    <source>
        <dbReference type="ARBA" id="ARBA00022475"/>
    </source>
</evidence>
<dbReference type="InterPro" id="IPR003838">
    <property type="entry name" value="ABC3_permease_C"/>
</dbReference>
<dbReference type="GO" id="GO:0022857">
    <property type="term" value="F:transmembrane transporter activity"/>
    <property type="evidence" value="ECO:0007669"/>
    <property type="project" value="TreeGrafter"/>
</dbReference>
<dbReference type="KEGG" id="ftj:FTUN_4460"/>
<feature type="transmembrane region" description="Helical" evidence="7">
    <location>
        <begin position="107"/>
        <end position="129"/>
    </location>
</feature>